<keyword evidence="4" id="KW-1185">Reference proteome</keyword>
<feature type="domain" description="F-box/LRR-repeat protein 15/At3g58940/PEG3-like LRR" evidence="2">
    <location>
        <begin position="110"/>
        <end position="245"/>
    </location>
</feature>
<evidence type="ECO:0000313" key="4">
    <source>
        <dbReference type="Proteomes" id="UP000594263"/>
    </source>
</evidence>
<evidence type="ECO:0008006" key="5">
    <source>
        <dbReference type="Google" id="ProtNLM"/>
    </source>
</evidence>
<dbReference type="PANTHER" id="PTHR31639:SF312">
    <property type="entry name" value="CYCLIN-LIKE F-BOX"/>
    <property type="match status" value="1"/>
</dbReference>
<name>A0A7N0VC20_KALFE</name>
<dbReference type="AlphaFoldDB" id="A0A7N0VC20"/>
<dbReference type="Pfam" id="PF24758">
    <property type="entry name" value="LRR_At5g56370"/>
    <property type="match status" value="1"/>
</dbReference>
<dbReference type="InterPro" id="IPR055411">
    <property type="entry name" value="LRR_FXL15/At3g58940/PEG3-like"/>
</dbReference>
<proteinExistence type="predicted"/>
<protein>
    <recommendedName>
        <fullName evidence="5">F-box domain-containing protein</fullName>
    </recommendedName>
</protein>
<dbReference type="InterPro" id="IPR036047">
    <property type="entry name" value="F-box-like_dom_sf"/>
</dbReference>
<organism evidence="3 4">
    <name type="scientific">Kalanchoe fedtschenkoi</name>
    <name type="common">Lavender scallops</name>
    <name type="synonym">South American air plant</name>
    <dbReference type="NCBI Taxonomy" id="63787"/>
    <lineage>
        <taxon>Eukaryota</taxon>
        <taxon>Viridiplantae</taxon>
        <taxon>Streptophyta</taxon>
        <taxon>Embryophyta</taxon>
        <taxon>Tracheophyta</taxon>
        <taxon>Spermatophyta</taxon>
        <taxon>Magnoliopsida</taxon>
        <taxon>eudicotyledons</taxon>
        <taxon>Gunneridae</taxon>
        <taxon>Pentapetalae</taxon>
        <taxon>Saxifragales</taxon>
        <taxon>Crassulaceae</taxon>
        <taxon>Kalanchoe</taxon>
    </lineage>
</organism>
<dbReference type="SUPFAM" id="SSF81383">
    <property type="entry name" value="F-box domain"/>
    <property type="match status" value="1"/>
</dbReference>
<dbReference type="OMA" id="LFACDIP"/>
<dbReference type="SUPFAM" id="SSF52047">
    <property type="entry name" value="RNI-like"/>
    <property type="match status" value="1"/>
</dbReference>
<evidence type="ECO:0000259" key="2">
    <source>
        <dbReference type="Pfam" id="PF24758"/>
    </source>
</evidence>
<dbReference type="Gene3D" id="3.80.10.10">
    <property type="entry name" value="Ribonuclease Inhibitor"/>
    <property type="match status" value="1"/>
</dbReference>
<reference evidence="3" key="1">
    <citation type="submission" date="2021-01" db="UniProtKB">
        <authorList>
            <consortium name="EnsemblPlants"/>
        </authorList>
    </citation>
    <scope>IDENTIFICATION</scope>
</reference>
<dbReference type="Gramene" id="Kaladp0476s0007.1.v1.1">
    <property type="protein sequence ID" value="Kaladp0476s0007.1.v1.1"/>
    <property type="gene ID" value="Kaladp0476s0007.v1.1"/>
</dbReference>
<dbReference type="PANTHER" id="PTHR31639">
    <property type="entry name" value="F-BOX PROTEIN-LIKE"/>
    <property type="match status" value="1"/>
</dbReference>
<dbReference type="Proteomes" id="UP000594263">
    <property type="component" value="Unplaced"/>
</dbReference>
<dbReference type="InterPro" id="IPR001810">
    <property type="entry name" value="F-box_dom"/>
</dbReference>
<dbReference type="InterPro" id="IPR032675">
    <property type="entry name" value="LRR_dom_sf"/>
</dbReference>
<accession>A0A7N0VC20</accession>
<dbReference type="EnsemblPlants" id="Kaladp0476s0007.1.v1.1">
    <property type="protein sequence ID" value="Kaladp0476s0007.1.v1.1"/>
    <property type="gene ID" value="Kaladp0476s0007.v1.1"/>
</dbReference>
<sequence length="448" mass="51208">MSNQRKLMILRKNDGSDRISILPDNLKESILDRISIKDAARTSILSSKWGYKWTARKRLDFGEFFVSLTPNCTGKKYVQIIHRILFLHHGPIEHVSLHIPVGVRDDAIDLDAWLLILARKGIQELHIDASGYLEAEACFFSLCSSLFQCHSLKYLKLSCCELKPPSDFCGFFSLVALHLHNLKVSSYSLGSLISKCRKLENLCLMGTSDSRWYYRQPLVFNAPNLRALEFKDDFIRDTFTKNVPSFGAVSLAQFLNLYVPVPVVGPKVYRSFDHHLSWSGIEKLDLDLPLVKPLDGECPDYLPVLLMNLKSLKLFGVRICKREDIAIIFCLIRSAPCLETLHIELYQESSFPPKKVPFVVECLEVEGRKANNLGKLVGMKIGLSHNSHRRNYEPMSHLIRILLSNCPVLETLYVAPDWQWEPDAMKLNWATKLLRFRRLSSSAEIIIC</sequence>
<evidence type="ECO:0000313" key="3">
    <source>
        <dbReference type="EnsemblPlants" id="Kaladp0476s0007.1.v1.1"/>
    </source>
</evidence>
<feature type="domain" description="F-box" evidence="1">
    <location>
        <begin position="19"/>
        <end position="53"/>
    </location>
</feature>
<dbReference type="Pfam" id="PF00646">
    <property type="entry name" value="F-box"/>
    <property type="match status" value="1"/>
</dbReference>
<evidence type="ECO:0000259" key="1">
    <source>
        <dbReference type="Pfam" id="PF00646"/>
    </source>
</evidence>